<name>A0ACB7Z9G7_9ERIC</name>
<evidence type="ECO:0000313" key="2">
    <source>
        <dbReference type="Proteomes" id="UP000828048"/>
    </source>
</evidence>
<dbReference type="Proteomes" id="UP000828048">
    <property type="component" value="Chromosome 12"/>
</dbReference>
<protein>
    <submittedName>
        <fullName evidence="1">Uncharacterized protein</fullName>
    </submittedName>
</protein>
<dbReference type="EMBL" id="CM037162">
    <property type="protein sequence ID" value="KAH7862583.1"/>
    <property type="molecule type" value="Genomic_DNA"/>
</dbReference>
<organism evidence="1 2">
    <name type="scientific">Vaccinium darrowii</name>
    <dbReference type="NCBI Taxonomy" id="229202"/>
    <lineage>
        <taxon>Eukaryota</taxon>
        <taxon>Viridiplantae</taxon>
        <taxon>Streptophyta</taxon>
        <taxon>Embryophyta</taxon>
        <taxon>Tracheophyta</taxon>
        <taxon>Spermatophyta</taxon>
        <taxon>Magnoliopsida</taxon>
        <taxon>eudicotyledons</taxon>
        <taxon>Gunneridae</taxon>
        <taxon>Pentapetalae</taxon>
        <taxon>asterids</taxon>
        <taxon>Ericales</taxon>
        <taxon>Ericaceae</taxon>
        <taxon>Vaccinioideae</taxon>
        <taxon>Vaccinieae</taxon>
        <taxon>Vaccinium</taxon>
    </lineage>
</organism>
<keyword evidence="2" id="KW-1185">Reference proteome</keyword>
<evidence type="ECO:0000313" key="1">
    <source>
        <dbReference type="EMBL" id="KAH7862583.1"/>
    </source>
</evidence>
<proteinExistence type="predicted"/>
<sequence length="748" mass="84598">MSTKTSSRPSKLHRKVKLTTGRSKSRQDSDETLGSKKKFVRGNKNARITVDDAVDVGFYDDTRRNVRSTTKNKHDNGTLDSKKGSRGNKNARVSSDDVGFYDNNSQYKENGTLDSKKGSRGNKNARVSSDDVGFYDNNSQYKENGKKRNARSTTKSNPFSGTLDSKKGFRGNRDARISLDDAVDVGFYDSTKQYKKESGERRNVRSTTKSKPVNGTIDSKKGFRGNRNAGFGEDDGVEVPFYDNKLNKKEKGDRRNVKSKAVDKPVYEQKFGGEMGSKEINYDRKRKRVYADDRGNRDDRMFNNNVERPSRGSFSKGKNEVKNVVGQEKRTMRGKSHDFGQLEKEKGFRGERKARETESLDNHSRKKLRTELKGVDDRGYLKKDRGRDGLMKNDTKSKYDLRKQSEQKNGLKDDNSRGNSGKKKVHDKKYGDDDLAENDERPTKSKRVIRIDPSDITNKRIDDGIVSIGTTKEKKEDTENNKSVEMSKNAQFRAIKPSPSILSFVEDNFLGRRRLIELRRAGYNTELSAPLDNIPSSTSIERERIEEPVFRNKLTFFAAANVSSSFPPPDLPEIAFAGRSNVGKSSLLNALSRQWGVVRTSDKPGLTQTINFFKLGPKLNLVDLPGYGFAYAKEEVKEAWEELVKEYVSTRVGLKRVCLLIDTKWGMKPRDHELIDLMERSQTKYQIVLTKTDLVFPIDVARRAMQIEESLKANKSAVIPVMMASSKTGAGIRSLRTVLAKIARFAKV</sequence>
<reference evidence="1 2" key="1">
    <citation type="journal article" date="2021" name="Hortic Res">
        <title>High-quality reference genome and annotation aids understanding of berry development for evergreen blueberry (Vaccinium darrowii).</title>
        <authorList>
            <person name="Yu J."/>
            <person name="Hulse-Kemp A.M."/>
            <person name="Babiker E."/>
            <person name="Staton M."/>
        </authorList>
    </citation>
    <scope>NUCLEOTIDE SEQUENCE [LARGE SCALE GENOMIC DNA]</scope>
    <source>
        <strain evidence="2">cv. NJ 8807/NJ 8810</strain>
        <tissue evidence="1">Young leaf</tissue>
    </source>
</reference>
<accession>A0ACB7Z9G7</accession>
<gene>
    <name evidence="1" type="ORF">Vadar_006782</name>
</gene>
<comment type="caution">
    <text evidence="1">The sequence shown here is derived from an EMBL/GenBank/DDBJ whole genome shotgun (WGS) entry which is preliminary data.</text>
</comment>